<dbReference type="Pfam" id="PF24957">
    <property type="entry name" value="DrmE_C"/>
    <property type="match status" value="1"/>
</dbReference>
<feature type="domain" description="DISARM protein DrmE C-terminal" evidence="1">
    <location>
        <begin position="615"/>
        <end position="795"/>
    </location>
</feature>
<organism evidence="2 3">
    <name type="scientific">Chitinophaga cymbidii</name>
    <dbReference type="NCBI Taxonomy" id="1096750"/>
    <lineage>
        <taxon>Bacteria</taxon>
        <taxon>Pseudomonadati</taxon>
        <taxon>Bacteroidota</taxon>
        <taxon>Chitinophagia</taxon>
        <taxon>Chitinophagales</taxon>
        <taxon>Chitinophagaceae</taxon>
        <taxon>Chitinophaga</taxon>
    </lineage>
</organism>
<evidence type="ECO:0000259" key="1">
    <source>
        <dbReference type="Pfam" id="PF24957"/>
    </source>
</evidence>
<evidence type="ECO:0000313" key="2">
    <source>
        <dbReference type="EMBL" id="GEP95529.1"/>
    </source>
</evidence>
<protein>
    <recommendedName>
        <fullName evidence="1">DISARM protein DrmE C-terminal domain-containing protein</fullName>
    </recommendedName>
</protein>
<name>A0A512RIJ7_9BACT</name>
<sequence>MSQEFIHKLLYTCENQSDGHALPTFLKNSLRLIEEFFAHAASNKLCLVFPAKDYVAQWLSLNLSLDHLQSEFRENRQDIFEAYKVYKPGQKLLLNNKAVVEWVKGDEVEIVFKTKGTESKNAPWQDTNGDYVSLKTSRIDNLKPAPASRKVLSPRKAVYENLLPKSNDPVDDLLGISSKGNFVFLKKPVCLVSRIKSADESLGKIYLNKQPLADFFRIEKISDTGISIPNAPLLIAGNLSYLTMYTIVNPISKIIIDGFSAIQERRTDFSDVDAKGIPTILITDLSEIESFEHISDFGFEFYNFTKDQFVVEKPIDHSPFQLLNRKVKNYTSFLLSKELCSNDDLDALIHKIHSIEKDESNNDLNILKIRLIQLANKISAVVHPLTKDELAELTARLNEIEILTAQSNSWLGDAGLAIGESTALLRLLIDKLALAPSEKYIRMLSMLQEKRYDYIICPTEIEVAALKNFISKQPLAYKPKVIAAGKIASMANTIGESSSALLTGWPKSSNTIRLLTSFLFSEITFLFYHFENRYFNSLQRRNQKQCNCIKATVNSNGVRLEEKTPKDNEFSLLYKNDENIMSTHEADFDILRFELELDSVQYSKYIAKGVRTESERAKRIDFENECFFYTTESHKFLVINELIEKRRKRPVFHTKRVDAIISGDVIALISAYREILARLVEQNTRPEDLDSVNKWIQLWKTLLKEYYASVGNDFKKLVEKLRTFHCTKHEATIKNWLLDESRIGPDDDSDLISIAMLTGSDLLHDNIDKVRDAVRRMTGWRMRMSDIISNKIREKLYGLADHSIIGTKIQVEELGVVNILKVAEIQSNWQLIDSRFVNKLLQKELI</sequence>
<dbReference type="EMBL" id="BKAU01000001">
    <property type="protein sequence ID" value="GEP95529.1"/>
    <property type="molecule type" value="Genomic_DNA"/>
</dbReference>
<dbReference type="InterPro" id="IPR049794">
    <property type="entry name" value="DrmE"/>
</dbReference>
<evidence type="ECO:0000313" key="3">
    <source>
        <dbReference type="Proteomes" id="UP000321436"/>
    </source>
</evidence>
<dbReference type="InterPro" id="IPR056666">
    <property type="entry name" value="DrmE_C"/>
</dbReference>
<gene>
    <name evidence="2" type="ORF">CCY01nite_17890</name>
</gene>
<dbReference type="AlphaFoldDB" id="A0A512RIJ7"/>
<dbReference type="RefSeq" id="WP_146859852.1">
    <property type="nucleotide sequence ID" value="NZ_BKAU01000001.1"/>
</dbReference>
<dbReference type="Proteomes" id="UP000321436">
    <property type="component" value="Unassembled WGS sequence"/>
</dbReference>
<proteinExistence type="predicted"/>
<comment type="caution">
    <text evidence="2">The sequence shown here is derived from an EMBL/GenBank/DDBJ whole genome shotgun (WGS) entry which is preliminary data.</text>
</comment>
<keyword evidence="3" id="KW-1185">Reference proteome</keyword>
<reference evidence="2 3" key="1">
    <citation type="submission" date="2019-07" db="EMBL/GenBank/DDBJ databases">
        <title>Whole genome shotgun sequence of Chitinophaga cymbidii NBRC 109752.</title>
        <authorList>
            <person name="Hosoyama A."/>
            <person name="Uohara A."/>
            <person name="Ohji S."/>
            <person name="Ichikawa N."/>
        </authorList>
    </citation>
    <scope>NUCLEOTIDE SEQUENCE [LARGE SCALE GENOMIC DNA]</scope>
    <source>
        <strain evidence="2 3">NBRC 109752</strain>
    </source>
</reference>
<dbReference type="NCBIfam" id="NF038316">
    <property type="entry name" value="DrmE_fam"/>
    <property type="match status" value="1"/>
</dbReference>
<accession>A0A512RIJ7</accession>